<organism evidence="2 3">
    <name type="scientific">Tritonibacter litoralis</name>
    <dbReference type="NCBI Taxonomy" id="2662264"/>
    <lineage>
        <taxon>Bacteria</taxon>
        <taxon>Pseudomonadati</taxon>
        <taxon>Pseudomonadota</taxon>
        <taxon>Alphaproteobacteria</taxon>
        <taxon>Rhodobacterales</taxon>
        <taxon>Paracoccaceae</taxon>
        <taxon>Tritonibacter</taxon>
    </lineage>
</organism>
<gene>
    <name evidence="2" type="ORF">GFB49_11510</name>
</gene>
<dbReference type="SMART" id="SM00530">
    <property type="entry name" value="HTH_XRE"/>
    <property type="match status" value="1"/>
</dbReference>
<dbReference type="PROSITE" id="PS50943">
    <property type="entry name" value="HTH_CROC1"/>
    <property type="match status" value="1"/>
</dbReference>
<dbReference type="AlphaFoldDB" id="A0A843YIN1"/>
<dbReference type="Gene3D" id="1.10.260.40">
    <property type="entry name" value="lambda repressor-like DNA-binding domains"/>
    <property type="match status" value="1"/>
</dbReference>
<accession>A0A843YIN1</accession>
<proteinExistence type="predicted"/>
<name>A0A843YIN1_9RHOB</name>
<feature type="domain" description="HTH cro/C1-type" evidence="1">
    <location>
        <begin position="16"/>
        <end position="73"/>
    </location>
</feature>
<dbReference type="CDD" id="cd00093">
    <property type="entry name" value="HTH_XRE"/>
    <property type="match status" value="1"/>
</dbReference>
<reference evidence="2 3" key="1">
    <citation type="submission" date="2019-10" db="EMBL/GenBank/DDBJ databases">
        <title>Epibacterium sp. nov., isolated from seawater.</title>
        <authorList>
            <person name="Zhang X."/>
            <person name="Li N."/>
        </authorList>
    </citation>
    <scope>NUCLEOTIDE SEQUENCE [LARGE SCALE GENOMIC DNA]</scope>
    <source>
        <strain evidence="2 3">SM1979</strain>
    </source>
</reference>
<keyword evidence="3" id="KW-1185">Reference proteome</keyword>
<evidence type="ECO:0000313" key="2">
    <source>
        <dbReference type="EMBL" id="MQQ09083.1"/>
    </source>
</evidence>
<dbReference type="SUPFAM" id="SSF47413">
    <property type="entry name" value="lambda repressor-like DNA-binding domains"/>
    <property type="match status" value="1"/>
</dbReference>
<dbReference type="EMBL" id="WIBF01000006">
    <property type="protein sequence ID" value="MQQ09083.1"/>
    <property type="molecule type" value="Genomic_DNA"/>
</dbReference>
<dbReference type="InterPro" id="IPR010982">
    <property type="entry name" value="Lambda_DNA-bd_dom_sf"/>
</dbReference>
<dbReference type="Proteomes" id="UP000444174">
    <property type="component" value="Unassembled WGS sequence"/>
</dbReference>
<dbReference type="RefSeq" id="WP_153216026.1">
    <property type="nucleotide sequence ID" value="NZ_WIBF01000006.1"/>
</dbReference>
<sequence>MDDMDAKSHRLLAKYLSRLREGLRNTGVTLEEASIKAGRNKQYASRVLSGKINPTLEAIIQLSVANNIDPDFVFLDGEAYARISSYKSARQVIPNQREELAAQLAASFRKGGKW</sequence>
<dbReference type="InterPro" id="IPR001387">
    <property type="entry name" value="Cro/C1-type_HTH"/>
</dbReference>
<evidence type="ECO:0000259" key="1">
    <source>
        <dbReference type="PROSITE" id="PS50943"/>
    </source>
</evidence>
<comment type="caution">
    <text evidence="2">The sequence shown here is derived from an EMBL/GenBank/DDBJ whole genome shotgun (WGS) entry which is preliminary data.</text>
</comment>
<evidence type="ECO:0000313" key="3">
    <source>
        <dbReference type="Proteomes" id="UP000444174"/>
    </source>
</evidence>
<dbReference type="GO" id="GO:0003677">
    <property type="term" value="F:DNA binding"/>
    <property type="evidence" value="ECO:0007669"/>
    <property type="project" value="InterPro"/>
</dbReference>
<protein>
    <recommendedName>
        <fullName evidence="1">HTH cro/C1-type domain-containing protein</fullName>
    </recommendedName>
</protein>